<evidence type="ECO:0000313" key="1">
    <source>
        <dbReference type="EMBL" id="GAD59622.1"/>
    </source>
</evidence>
<reference evidence="2" key="1">
    <citation type="journal article" date="2013" name="Genome Announc.">
        <title>Draft Genome Sequence of the Dimorphic Prosthecate Bacterium Brevundimonas abyssalis TAR-001T.</title>
        <authorList>
            <person name="Tsubouchi T."/>
            <person name="Nishi S."/>
            <person name="Usui K."/>
            <person name="Shimane Y."/>
            <person name="Takaki Y."/>
            <person name="Maruyama T."/>
            <person name="Hatada Y."/>
        </authorList>
    </citation>
    <scope>NUCLEOTIDE SEQUENCE [LARGE SCALE GENOMIC DNA]</scope>
    <source>
        <strain evidence="2">TAR-001</strain>
    </source>
</reference>
<dbReference type="AlphaFoldDB" id="A0A8E0NC31"/>
<proteinExistence type="predicted"/>
<dbReference type="Proteomes" id="UP000016569">
    <property type="component" value="Unassembled WGS sequence"/>
</dbReference>
<dbReference type="EMBL" id="BATC01000033">
    <property type="protein sequence ID" value="GAD59622.1"/>
    <property type="molecule type" value="Genomic_DNA"/>
</dbReference>
<evidence type="ECO:0000313" key="2">
    <source>
        <dbReference type="Proteomes" id="UP000016569"/>
    </source>
</evidence>
<gene>
    <name evidence="1" type="ORF">MBEBAB_1872</name>
</gene>
<keyword evidence="2" id="KW-1185">Reference proteome</keyword>
<accession>A0A8E0NC31</accession>
<comment type="caution">
    <text evidence="1">The sequence shown here is derived from an EMBL/GenBank/DDBJ whole genome shotgun (WGS) entry which is preliminary data.</text>
</comment>
<name>A0A8E0NC31_9CAUL</name>
<protein>
    <submittedName>
        <fullName evidence="1">Uncharacterized protein</fullName>
    </submittedName>
</protein>
<organism evidence="1 2">
    <name type="scientific">Brevundimonas abyssalis TAR-001</name>
    <dbReference type="NCBI Taxonomy" id="1391729"/>
    <lineage>
        <taxon>Bacteria</taxon>
        <taxon>Pseudomonadati</taxon>
        <taxon>Pseudomonadota</taxon>
        <taxon>Alphaproteobacteria</taxon>
        <taxon>Caulobacterales</taxon>
        <taxon>Caulobacteraceae</taxon>
        <taxon>Brevundimonas</taxon>
    </lineage>
</organism>
<sequence length="54" mass="5881">MNVDLVVSFAPLGGDTLRGTVISFGYSAGDKNMTRNVRVVDPYEEVTAKFSQAR</sequence>